<name>A0A8X7C1H7_9ARAC</name>
<evidence type="ECO:0000313" key="1">
    <source>
        <dbReference type="EMBL" id="GFY49429.1"/>
    </source>
</evidence>
<accession>A0A8X7C1H7</accession>
<evidence type="ECO:0000313" key="2">
    <source>
        <dbReference type="Proteomes" id="UP000886998"/>
    </source>
</evidence>
<reference evidence="1" key="1">
    <citation type="submission" date="2020-08" db="EMBL/GenBank/DDBJ databases">
        <title>Multicomponent nature underlies the extraordinary mechanical properties of spider dragline silk.</title>
        <authorList>
            <person name="Kono N."/>
            <person name="Nakamura H."/>
            <person name="Mori M."/>
            <person name="Yoshida Y."/>
            <person name="Ohtoshi R."/>
            <person name="Malay A.D."/>
            <person name="Moran D.A.P."/>
            <person name="Tomita M."/>
            <person name="Numata K."/>
            <person name="Arakawa K."/>
        </authorList>
    </citation>
    <scope>NUCLEOTIDE SEQUENCE</scope>
</reference>
<dbReference type="Proteomes" id="UP000886998">
    <property type="component" value="Unassembled WGS sequence"/>
</dbReference>
<sequence>MVAVGVYEAYDRGKDGVINQTILDLEQGSFNSNASRNGLLIRLPNLSIREEALMDTETFALGILNEVKMGRILPPCERNGGKTAGIIRRTICLGNVLESGCNGA</sequence>
<organism evidence="1 2">
    <name type="scientific">Trichonephila inaurata madagascariensis</name>
    <dbReference type="NCBI Taxonomy" id="2747483"/>
    <lineage>
        <taxon>Eukaryota</taxon>
        <taxon>Metazoa</taxon>
        <taxon>Ecdysozoa</taxon>
        <taxon>Arthropoda</taxon>
        <taxon>Chelicerata</taxon>
        <taxon>Arachnida</taxon>
        <taxon>Araneae</taxon>
        <taxon>Araneomorphae</taxon>
        <taxon>Entelegynae</taxon>
        <taxon>Araneoidea</taxon>
        <taxon>Nephilidae</taxon>
        <taxon>Trichonephila</taxon>
        <taxon>Trichonephila inaurata</taxon>
    </lineage>
</organism>
<protein>
    <submittedName>
        <fullName evidence="1">Uncharacterized protein</fullName>
    </submittedName>
</protein>
<comment type="caution">
    <text evidence="1">The sequence shown here is derived from an EMBL/GenBank/DDBJ whole genome shotgun (WGS) entry which is preliminary data.</text>
</comment>
<dbReference type="AlphaFoldDB" id="A0A8X7C1H7"/>
<keyword evidence="2" id="KW-1185">Reference proteome</keyword>
<gene>
    <name evidence="1" type="ORF">TNIN_484961</name>
</gene>
<dbReference type="EMBL" id="BMAV01007007">
    <property type="protein sequence ID" value="GFY49429.1"/>
    <property type="molecule type" value="Genomic_DNA"/>
</dbReference>
<proteinExistence type="predicted"/>